<feature type="signal peptide" evidence="1">
    <location>
        <begin position="1"/>
        <end position="22"/>
    </location>
</feature>
<evidence type="ECO:0000313" key="3">
    <source>
        <dbReference type="Proteomes" id="UP000290567"/>
    </source>
</evidence>
<keyword evidence="1" id="KW-0732">Signal</keyword>
<feature type="chain" id="PRO_5020231630" evidence="1">
    <location>
        <begin position="23"/>
        <end position="81"/>
    </location>
</feature>
<dbReference type="EMBL" id="BJCC01000009">
    <property type="protein sequence ID" value="GCF93225.1"/>
    <property type="molecule type" value="Genomic_DNA"/>
</dbReference>
<keyword evidence="3" id="KW-1185">Reference proteome</keyword>
<comment type="caution">
    <text evidence="2">The sequence shown here is derived from an EMBL/GenBank/DDBJ whole genome shotgun (WGS) entry which is preliminary data.</text>
</comment>
<name>A0A4P5P5T9_9ENTE</name>
<evidence type="ECO:0000256" key="1">
    <source>
        <dbReference type="SAM" id="SignalP"/>
    </source>
</evidence>
<dbReference type="AlphaFoldDB" id="A0A4P5P5T9"/>
<accession>A0A4P5P5T9</accession>
<organism evidence="2 3">
    <name type="scientific">Enterococcus florum</name>
    <dbReference type="NCBI Taxonomy" id="2480627"/>
    <lineage>
        <taxon>Bacteria</taxon>
        <taxon>Bacillati</taxon>
        <taxon>Bacillota</taxon>
        <taxon>Bacilli</taxon>
        <taxon>Lactobacillales</taxon>
        <taxon>Enterococcaceae</taxon>
        <taxon>Enterococcus</taxon>
    </lineage>
</organism>
<protein>
    <submittedName>
        <fullName evidence="2">Uncharacterized protein</fullName>
    </submittedName>
</protein>
<dbReference type="Proteomes" id="UP000290567">
    <property type="component" value="Unassembled WGS sequence"/>
</dbReference>
<dbReference type="RefSeq" id="WP_146621690.1">
    <property type="nucleotide sequence ID" value="NZ_BJCC01000009.1"/>
</dbReference>
<dbReference type="OrthoDB" id="9948129at2"/>
<proteinExistence type="predicted"/>
<sequence length="81" mass="9215">MKKMILLVGTIIAFGSPIVGQAATSPGANTQDIQTIQENGIFPRSVYTYFFSSVPPKKFNGMTRLYYEYRSKEKVYIGYYQ</sequence>
<evidence type="ECO:0000313" key="2">
    <source>
        <dbReference type="EMBL" id="GCF93225.1"/>
    </source>
</evidence>
<gene>
    <name evidence="2" type="ORF">NRIC_11160</name>
</gene>
<reference evidence="3" key="1">
    <citation type="submission" date="2019-02" db="EMBL/GenBank/DDBJ databases">
        <title>Draft genome sequence of Enterococcus sp. Gos25-1.</title>
        <authorList>
            <person name="Tanaka N."/>
            <person name="Shiwa Y."/>
            <person name="Fujita N."/>
        </authorList>
    </citation>
    <scope>NUCLEOTIDE SEQUENCE [LARGE SCALE GENOMIC DNA]</scope>
    <source>
        <strain evidence="3">Gos25-1</strain>
    </source>
</reference>